<evidence type="ECO:0000313" key="2">
    <source>
        <dbReference type="EMBL" id="VDN17075.1"/>
    </source>
</evidence>
<evidence type="ECO:0000313" key="3">
    <source>
        <dbReference type="Proteomes" id="UP000281553"/>
    </source>
</evidence>
<protein>
    <submittedName>
        <fullName evidence="2">Uncharacterized protein</fullName>
    </submittedName>
</protein>
<dbReference type="OrthoDB" id="6246011at2759"/>
<dbReference type="Proteomes" id="UP000281553">
    <property type="component" value="Unassembled WGS sequence"/>
</dbReference>
<keyword evidence="1" id="KW-0472">Membrane</keyword>
<feature type="transmembrane region" description="Helical" evidence="1">
    <location>
        <begin position="86"/>
        <end position="105"/>
    </location>
</feature>
<organism evidence="2 3">
    <name type="scientific">Dibothriocephalus latus</name>
    <name type="common">Fish tapeworm</name>
    <name type="synonym">Diphyllobothrium latum</name>
    <dbReference type="NCBI Taxonomy" id="60516"/>
    <lineage>
        <taxon>Eukaryota</taxon>
        <taxon>Metazoa</taxon>
        <taxon>Spiralia</taxon>
        <taxon>Lophotrochozoa</taxon>
        <taxon>Platyhelminthes</taxon>
        <taxon>Cestoda</taxon>
        <taxon>Eucestoda</taxon>
        <taxon>Diphyllobothriidea</taxon>
        <taxon>Diphyllobothriidae</taxon>
        <taxon>Dibothriocephalus</taxon>
    </lineage>
</organism>
<name>A0A3P7LJJ3_DIBLA</name>
<dbReference type="AlphaFoldDB" id="A0A3P7LJJ3"/>
<accession>A0A3P7LJJ3</accession>
<dbReference type="EMBL" id="UYRU01067847">
    <property type="protein sequence ID" value="VDN17075.1"/>
    <property type="molecule type" value="Genomic_DNA"/>
</dbReference>
<feature type="transmembrane region" description="Helical" evidence="1">
    <location>
        <begin position="45"/>
        <end position="66"/>
    </location>
</feature>
<feature type="non-terminal residue" evidence="2">
    <location>
        <position position="124"/>
    </location>
</feature>
<keyword evidence="1" id="KW-0812">Transmembrane</keyword>
<keyword evidence="1" id="KW-1133">Transmembrane helix</keyword>
<reference evidence="2 3" key="1">
    <citation type="submission" date="2018-11" db="EMBL/GenBank/DDBJ databases">
        <authorList>
            <consortium name="Pathogen Informatics"/>
        </authorList>
    </citation>
    <scope>NUCLEOTIDE SEQUENCE [LARGE SCALE GENOMIC DNA]</scope>
</reference>
<sequence length="124" mass="13413">MTHLPAGEHWSFSSTAYLLEDSYLFPVLKVGSDTAYGSLQSVARFALLSLPVCSFLLALINAIGFTKLVANPNPNPVRRLHSGNCLIALCILTMMLSGLLWATVLPRLIHFGAEPAFTGNISHT</sequence>
<keyword evidence="3" id="KW-1185">Reference proteome</keyword>
<proteinExistence type="predicted"/>
<evidence type="ECO:0000256" key="1">
    <source>
        <dbReference type="SAM" id="Phobius"/>
    </source>
</evidence>
<gene>
    <name evidence="2" type="ORF">DILT_LOCUS12835</name>
</gene>